<sequence length="189" mass="22310">MGSKILKIIILVLLVQSCATFQKDVTNPGFLTESSLDKLNGKYEATNINFDSIKKKRWEHNNFLREIDRKLLKDTLKLDTLKRYHFELKCLNHKSIKISYLENDKVFRERTLKGKFKKDGYFYLKNKNTGFLLIPYLFGAIDIKRTRITLSTNENLIFDASNHRSGAALLFVFLDGRTWKYRDEYKKLK</sequence>
<reference evidence="2" key="1">
    <citation type="journal article" date="2019" name="Int. J. Syst. Evol. Microbiol.">
        <title>The Global Catalogue of Microorganisms (GCM) 10K type strain sequencing project: providing services to taxonomists for standard genome sequencing and annotation.</title>
        <authorList>
            <consortium name="The Broad Institute Genomics Platform"/>
            <consortium name="The Broad Institute Genome Sequencing Center for Infectious Disease"/>
            <person name="Wu L."/>
            <person name="Ma J."/>
        </authorList>
    </citation>
    <scope>NUCLEOTIDE SEQUENCE [LARGE SCALE GENOMIC DNA]</scope>
    <source>
        <strain evidence="2">CCUG 63246</strain>
    </source>
</reference>
<keyword evidence="2" id="KW-1185">Reference proteome</keyword>
<dbReference type="EMBL" id="JBHTLJ010000001">
    <property type="protein sequence ID" value="MFD1161611.1"/>
    <property type="molecule type" value="Genomic_DNA"/>
</dbReference>
<dbReference type="RefSeq" id="WP_311936875.1">
    <property type="nucleotide sequence ID" value="NZ_JAVSCK010000001.1"/>
</dbReference>
<accession>A0ABW3R9A6</accession>
<evidence type="ECO:0000313" key="2">
    <source>
        <dbReference type="Proteomes" id="UP001597163"/>
    </source>
</evidence>
<evidence type="ECO:0000313" key="1">
    <source>
        <dbReference type="EMBL" id="MFD1161611.1"/>
    </source>
</evidence>
<organism evidence="1 2">
    <name type="scientific">Hwangdonia seohaensis</name>
    <dbReference type="NCBI Taxonomy" id="1240727"/>
    <lineage>
        <taxon>Bacteria</taxon>
        <taxon>Pseudomonadati</taxon>
        <taxon>Bacteroidota</taxon>
        <taxon>Flavobacteriia</taxon>
        <taxon>Flavobacteriales</taxon>
        <taxon>Flavobacteriaceae</taxon>
        <taxon>Hwangdonia</taxon>
    </lineage>
</organism>
<evidence type="ECO:0008006" key="3">
    <source>
        <dbReference type="Google" id="ProtNLM"/>
    </source>
</evidence>
<proteinExistence type="predicted"/>
<dbReference type="Proteomes" id="UP001597163">
    <property type="component" value="Unassembled WGS sequence"/>
</dbReference>
<protein>
    <recommendedName>
        <fullName evidence="3">Lipoprotein</fullName>
    </recommendedName>
</protein>
<gene>
    <name evidence="1" type="ORF">ACFQ2E_04225</name>
</gene>
<dbReference type="PROSITE" id="PS51257">
    <property type="entry name" value="PROKAR_LIPOPROTEIN"/>
    <property type="match status" value="1"/>
</dbReference>
<name>A0ABW3R9A6_9FLAO</name>
<comment type="caution">
    <text evidence="1">The sequence shown here is derived from an EMBL/GenBank/DDBJ whole genome shotgun (WGS) entry which is preliminary data.</text>
</comment>